<dbReference type="Gene3D" id="3.60.20.10">
    <property type="entry name" value="Glutamine Phosphoribosylpyrophosphate, subunit 1, domain 1"/>
    <property type="match status" value="1"/>
</dbReference>
<dbReference type="EC" id="6.3.5.4" evidence="3"/>
<keyword evidence="12" id="KW-0436">Ligase</keyword>
<evidence type="ECO:0000256" key="7">
    <source>
        <dbReference type="ARBA" id="ARBA00048741"/>
    </source>
</evidence>
<dbReference type="Proteomes" id="UP000290218">
    <property type="component" value="Unassembled WGS sequence"/>
</dbReference>
<keyword evidence="8" id="KW-0028">Amino-acid biosynthesis</keyword>
<dbReference type="GO" id="GO:0005829">
    <property type="term" value="C:cytosol"/>
    <property type="evidence" value="ECO:0007669"/>
    <property type="project" value="TreeGrafter"/>
</dbReference>
<dbReference type="Gene3D" id="3.40.50.620">
    <property type="entry name" value="HUPs"/>
    <property type="match status" value="1"/>
</dbReference>
<feature type="binding site" evidence="9">
    <location>
        <position position="99"/>
    </location>
    <ligand>
        <name>L-glutamine</name>
        <dbReference type="ChEBI" id="CHEBI:58359"/>
    </ligand>
</feature>
<dbReference type="GO" id="GO:0006529">
    <property type="term" value="P:asparagine biosynthetic process"/>
    <property type="evidence" value="ECO:0007669"/>
    <property type="project" value="UniProtKB-KW"/>
</dbReference>
<keyword evidence="6 8" id="KW-0315">Glutamine amidotransferase</keyword>
<gene>
    <name evidence="12" type="primary">asnB</name>
    <name evidence="12" type="ORF">ESB00_07495</name>
</gene>
<evidence type="ECO:0000256" key="6">
    <source>
        <dbReference type="ARBA" id="ARBA00022962"/>
    </source>
</evidence>
<dbReference type="InterPro" id="IPR001962">
    <property type="entry name" value="Asn_synthase"/>
</dbReference>
<dbReference type="PANTHER" id="PTHR43284">
    <property type="entry name" value="ASPARAGINE SYNTHETASE (GLUTAMINE-HYDROLYZING)"/>
    <property type="match status" value="1"/>
</dbReference>
<evidence type="ECO:0000256" key="4">
    <source>
        <dbReference type="ARBA" id="ARBA00022741"/>
    </source>
</evidence>
<name>A0A4Q1C9T0_9BACT</name>
<reference evidence="12 13" key="1">
    <citation type="submission" date="2019-01" db="EMBL/GenBank/DDBJ databases">
        <title>Lacunisphaera sp. strain TWA-58.</title>
        <authorList>
            <person name="Chen W.-M."/>
        </authorList>
    </citation>
    <scope>NUCLEOTIDE SEQUENCE [LARGE SCALE GENOMIC DNA]</scope>
    <source>
        <strain evidence="12 13">TWA-58</strain>
    </source>
</reference>
<dbReference type="PANTHER" id="PTHR43284:SF1">
    <property type="entry name" value="ASPARAGINE SYNTHETASE"/>
    <property type="match status" value="1"/>
</dbReference>
<evidence type="ECO:0000256" key="8">
    <source>
        <dbReference type="PIRSR" id="PIRSR001589-1"/>
    </source>
</evidence>
<evidence type="ECO:0000313" key="12">
    <source>
        <dbReference type="EMBL" id="RXK55718.1"/>
    </source>
</evidence>
<comment type="catalytic activity">
    <reaction evidence="7">
        <text>L-aspartate + L-glutamine + ATP + H2O = L-asparagine + L-glutamate + AMP + diphosphate + H(+)</text>
        <dbReference type="Rhea" id="RHEA:12228"/>
        <dbReference type="ChEBI" id="CHEBI:15377"/>
        <dbReference type="ChEBI" id="CHEBI:15378"/>
        <dbReference type="ChEBI" id="CHEBI:29985"/>
        <dbReference type="ChEBI" id="CHEBI:29991"/>
        <dbReference type="ChEBI" id="CHEBI:30616"/>
        <dbReference type="ChEBI" id="CHEBI:33019"/>
        <dbReference type="ChEBI" id="CHEBI:58048"/>
        <dbReference type="ChEBI" id="CHEBI:58359"/>
        <dbReference type="ChEBI" id="CHEBI:456215"/>
        <dbReference type="EC" id="6.3.5.4"/>
    </reaction>
</comment>
<accession>A0A4Q1C9T0</accession>
<dbReference type="NCBIfam" id="TIGR01536">
    <property type="entry name" value="asn_synth_AEB"/>
    <property type="match status" value="1"/>
</dbReference>
<dbReference type="RefSeq" id="WP_129047083.1">
    <property type="nucleotide sequence ID" value="NZ_SDHX01000001.1"/>
</dbReference>
<proteinExistence type="inferred from homology"/>
<organism evidence="12 13">
    <name type="scientific">Oleiharenicola lentus</name>
    <dbReference type="NCBI Taxonomy" id="2508720"/>
    <lineage>
        <taxon>Bacteria</taxon>
        <taxon>Pseudomonadati</taxon>
        <taxon>Verrucomicrobiota</taxon>
        <taxon>Opitutia</taxon>
        <taxon>Opitutales</taxon>
        <taxon>Opitutaceae</taxon>
        <taxon>Oleiharenicola</taxon>
    </lineage>
</organism>
<dbReference type="InterPro" id="IPR029055">
    <property type="entry name" value="Ntn_hydrolases_N"/>
</dbReference>
<dbReference type="CDD" id="cd01991">
    <property type="entry name" value="Asn_synthase_B_C"/>
    <property type="match status" value="1"/>
</dbReference>
<evidence type="ECO:0000256" key="5">
    <source>
        <dbReference type="ARBA" id="ARBA00022840"/>
    </source>
</evidence>
<comment type="pathway">
    <text evidence="1">Amino-acid biosynthesis; L-asparagine biosynthesis; L-asparagine from L-aspartate (L-Gln route): step 1/1.</text>
</comment>
<keyword evidence="8" id="KW-0061">Asparagine biosynthesis</keyword>
<comment type="similarity">
    <text evidence="2">Belongs to the asparagine synthetase family.</text>
</comment>
<dbReference type="CDD" id="cd00712">
    <property type="entry name" value="AsnB"/>
    <property type="match status" value="1"/>
</dbReference>
<evidence type="ECO:0000256" key="1">
    <source>
        <dbReference type="ARBA" id="ARBA00005187"/>
    </source>
</evidence>
<feature type="domain" description="Glutamine amidotransferase type-2" evidence="11">
    <location>
        <begin position="2"/>
        <end position="211"/>
    </location>
</feature>
<dbReference type="InterPro" id="IPR033738">
    <property type="entry name" value="AsnB_N"/>
</dbReference>
<dbReference type="GO" id="GO:0004066">
    <property type="term" value="F:asparagine synthase (glutamine-hydrolyzing) activity"/>
    <property type="evidence" value="ECO:0007669"/>
    <property type="project" value="UniProtKB-EC"/>
</dbReference>
<keyword evidence="13" id="KW-1185">Reference proteome</keyword>
<dbReference type="InterPro" id="IPR014729">
    <property type="entry name" value="Rossmann-like_a/b/a_fold"/>
</dbReference>
<dbReference type="SUPFAM" id="SSF52402">
    <property type="entry name" value="Adenine nucleotide alpha hydrolases-like"/>
    <property type="match status" value="1"/>
</dbReference>
<evidence type="ECO:0000256" key="9">
    <source>
        <dbReference type="PIRSR" id="PIRSR001589-2"/>
    </source>
</evidence>
<comment type="caution">
    <text evidence="12">The sequence shown here is derived from an EMBL/GenBank/DDBJ whole genome shotgun (WGS) entry which is preliminary data.</text>
</comment>
<evidence type="ECO:0000256" key="10">
    <source>
        <dbReference type="PIRSR" id="PIRSR001589-3"/>
    </source>
</evidence>
<dbReference type="Pfam" id="PF00733">
    <property type="entry name" value="Asn_synthase"/>
    <property type="match status" value="1"/>
</dbReference>
<feature type="binding site" evidence="9">
    <location>
        <position position="287"/>
    </location>
    <ligand>
        <name>ATP</name>
        <dbReference type="ChEBI" id="CHEBI:30616"/>
    </ligand>
</feature>
<evidence type="ECO:0000256" key="3">
    <source>
        <dbReference type="ARBA" id="ARBA00012737"/>
    </source>
</evidence>
<evidence type="ECO:0000313" key="13">
    <source>
        <dbReference type="Proteomes" id="UP000290218"/>
    </source>
</evidence>
<dbReference type="OrthoDB" id="9763290at2"/>
<dbReference type="PROSITE" id="PS51278">
    <property type="entry name" value="GATASE_TYPE_2"/>
    <property type="match status" value="1"/>
</dbReference>
<feature type="site" description="Important for beta-aspartyl-AMP intermediate formation" evidence="10">
    <location>
        <position position="361"/>
    </location>
</feature>
<evidence type="ECO:0000259" key="11">
    <source>
        <dbReference type="PROSITE" id="PS51278"/>
    </source>
</evidence>
<protein>
    <recommendedName>
        <fullName evidence="3">asparagine synthase (glutamine-hydrolyzing)</fullName>
        <ecNumber evidence="3">6.3.5.4</ecNumber>
    </recommendedName>
</protein>
<sequence>MCGIFGYVAFDGKSLPQDAMPRMARTLRHRGPDGEGWHAAGVFAVGNRRLAIIDIDAGKQPFYSADRQVIVVQNGEIFNYIELAAELADLGYPCATHSDTEVILRAYECWGDDFVKRLNGMFAIAIIDRRKDLLHLFRDRAGVKPLYYYADERRLVFGSEIKALLDCDIPAEVDVISLDALLTCNYVPPPRTIYRNVRHLSPGGHMKIHADGRRSEVAWWQLQPRIREDVSEEEAVAEFTEILADAVRIRMRCDVPFGAFLSGGLDSSTIVSLMGRYSPTPIKTFCIGFDDARFDESPFAQLAATRFNTQHHLRLFKSQDLSIWPKISYHNDQPHGDVSFLPTYHVSELAAEQVKVVLTGDGGDELFAGYDKYLELETGAAGAPGGQNPLLPYLERTSLFTREMKKGLYAPGLLRATAGQEPMDQVLGIARQYEHLDAVNQALAIDFLLLLPGNNLVKPDRMGMAHSIEARTPFLDYRMIEFAFNLPSRFKLHGGRTKHMMRKAIEPLIGRELLNRPKQMFTVPIGEWFKSDGGAYCRRVLFAPDSLASQLFDGKVVEDMVQAHCGGHKNYTRQLRALAAIEIWYQSAPRKPALSLG</sequence>
<dbReference type="InterPro" id="IPR051786">
    <property type="entry name" value="ASN_synthetase/amidase"/>
</dbReference>
<dbReference type="SUPFAM" id="SSF56235">
    <property type="entry name" value="N-terminal nucleophile aminohydrolases (Ntn hydrolases)"/>
    <property type="match status" value="1"/>
</dbReference>
<dbReference type="GO" id="GO:0005524">
    <property type="term" value="F:ATP binding"/>
    <property type="evidence" value="ECO:0007669"/>
    <property type="project" value="UniProtKB-KW"/>
</dbReference>
<evidence type="ECO:0000256" key="2">
    <source>
        <dbReference type="ARBA" id="ARBA00005752"/>
    </source>
</evidence>
<keyword evidence="4 9" id="KW-0547">Nucleotide-binding</keyword>
<keyword evidence="5 9" id="KW-0067">ATP-binding</keyword>
<dbReference type="InterPro" id="IPR017932">
    <property type="entry name" value="GATase_2_dom"/>
</dbReference>
<dbReference type="EMBL" id="SDHX01000001">
    <property type="protein sequence ID" value="RXK55718.1"/>
    <property type="molecule type" value="Genomic_DNA"/>
</dbReference>
<dbReference type="Pfam" id="PF13537">
    <property type="entry name" value="GATase_7"/>
    <property type="match status" value="1"/>
</dbReference>
<dbReference type="InterPro" id="IPR006426">
    <property type="entry name" value="Asn_synth_AEB"/>
</dbReference>
<dbReference type="PIRSF" id="PIRSF001589">
    <property type="entry name" value="Asn_synthetase_glu-h"/>
    <property type="match status" value="1"/>
</dbReference>
<dbReference type="AlphaFoldDB" id="A0A4Q1C9T0"/>
<feature type="active site" description="For GATase activity" evidence="8">
    <location>
        <position position="2"/>
    </location>
</feature>